<name>A0A3S5AXG9_9PLAT</name>
<dbReference type="AlphaFoldDB" id="A0A3S5AXG9"/>
<proteinExistence type="predicted"/>
<protein>
    <submittedName>
        <fullName evidence="2">Uncharacterized protein</fullName>
    </submittedName>
</protein>
<dbReference type="Proteomes" id="UP000784294">
    <property type="component" value="Unassembled WGS sequence"/>
</dbReference>
<evidence type="ECO:0000256" key="1">
    <source>
        <dbReference type="SAM" id="MobiDB-lite"/>
    </source>
</evidence>
<feature type="region of interest" description="Disordered" evidence="1">
    <location>
        <begin position="155"/>
        <end position="179"/>
    </location>
</feature>
<feature type="compositionally biased region" description="Polar residues" evidence="1">
    <location>
        <begin position="155"/>
        <end position="171"/>
    </location>
</feature>
<dbReference type="EMBL" id="CAAALY010089941">
    <property type="protein sequence ID" value="VEL27793.1"/>
    <property type="molecule type" value="Genomic_DNA"/>
</dbReference>
<keyword evidence="3" id="KW-1185">Reference proteome</keyword>
<evidence type="ECO:0000313" key="3">
    <source>
        <dbReference type="Proteomes" id="UP000784294"/>
    </source>
</evidence>
<feature type="region of interest" description="Disordered" evidence="1">
    <location>
        <begin position="15"/>
        <end position="92"/>
    </location>
</feature>
<reference evidence="2" key="1">
    <citation type="submission" date="2018-11" db="EMBL/GenBank/DDBJ databases">
        <authorList>
            <consortium name="Pathogen Informatics"/>
        </authorList>
    </citation>
    <scope>NUCLEOTIDE SEQUENCE</scope>
</reference>
<organism evidence="2 3">
    <name type="scientific">Protopolystoma xenopodis</name>
    <dbReference type="NCBI Taxonomy" id="117903"/>
    <lineage>
        <taxon>Eukaryota</taxon>
        <taxon>Metazoa</taxon>
        <taxon>Spiralia</taxon>
        <taxon>Lophotrochozoa</taxon>
        <taxon>Platyhelminthes</taxon>
        <taxon>Monogenea</taxon>
        <taxon>Polyopisthocotylea</taxon>
        <taxon>Polystomatidea</taxon>
        <taxon>Polystomatidae</taxon>
        <taxon>Protopolystoma</taxon>
    </lineage>
</organism>
<comment type="caution">
    <text evidence="2">The sequence shown here is derived from an EMBL/GenBank/DDBJ whole genome shotgun (WGS) entry which is preliminary data.</text>
</comment>
<evidence type="ECO:0000313" key="2">
    <source>
        <dbReference type="EMBL" id="VEL27793.1"/>
    </source>
</evidence>
<feature type="compositionally biased region" description="Polar residues" evidence="1">
    <location>
        <begin position="23"/>
        <end position="52"/>
    </location>
</feature>
<sequence>MANLPTKKANKLAIHYGGLDSGGPTTNEYLVGPTSESSAAGLTSADTETQEPTLAVDRLIRPSTESKNADPPQVPVIRASGIPLSMPLSPRPKKLDNLIVPAKKDDGATVETSDYLEDSDHSRLSKAVKTIVRQVTHQLALPLYESEGSVISGITLDSNRDNFTNRQSSPGLTREEVVS</sequence>
<accession>A0A3S5AXG9</accession>
<gene>
    <name evidence="2" type="ORF">PXEA_LOCUS21233</name>
</gene>